<evidence type="ECO:0000313" key="2">
    <source>
        <dbReference type="Proteomes" id="UP000054270"/>
    </source>
</evidence>
<dbReference type="Proteomes" id="UP000054270">
    <property type="component" value="Unassembled WGS sequence"/>
</dbReference>
<proteinExistence type="predicted"/>
<sequence>MDPAETVTPTTPLPDASLTRFSILYPVNILPKDQLIHEYYGSTMANGEMGEGPTVMRPRSQSNTTLDARDVRRGMKLSLTDLFVNFRIEDPTDPLNFDREFPLIIHLCESFRVRGDGPVVRYKADWHRDLQQRIIRRPTPKAKLDNFQAVVDFKMAEQAVHVFSIFMPLASRVYLELFSALFGEGESAIDFKVIASTALLDCLEIIPGYRDSYVELSTNPLVLHLTGYMRDSWQFDLGSITSHGLACLLYREAITYALQTEGTWVIHCKNGSKIVLYRDRLLIRSETQEAVLLPETNPADVHAAQALRLIAAICQVRTDELRWTTLVPKMPFFLGDAVDSMFKGIIYSSDPELFALGVEHTFEGLKDGSESIGGKRGCRWMPLNLLAFAASFLLIELARIAGLEHMGGQDMRNVHSLYSFTTFEASIFKATVMALQRIYDRPASPEGIALHSRLRYLESHWKLGRYAARHNQAYETFNRGSDEYY</sequence>
<keyword evidence="2" id="KW-1185">Reference proteome</keyword>
<protein>
    <submittedName>
        <fullName evidence="1">Uncharacterized protein</fullName>
    </submittedName>
</protein>
<accession>A0A0D2NQP2</accession>
<reference evidence="2" key="1">
    <citation type="submission" date="2014-04" db="EMBL/GenBank/DDBJ databases">
        <title>Evolutionary Origins and Diversification of the Mycorrhizal Mutualists.</title>
        <authorList>
            <consortium name="DOE Joint Genome Institute"/>
            <consortium name="Mycorrhizal Genomics Consortium"/>
            <person name="Kohler A."/>
            <person name="Kuo A."/>
            <person name="Nagy L.G."/>
            <person name="Floudas D."/>
            <person name="Copeland A."/>
            <person name="Barry K.W."/>
            <person name="Cichocki N."/>
            <person name="Veneault-Fourrey C."/>
            <person name="LaButti K."/>
            <person name="Lindquist E.A."/>
            <person name="Lipzen A."/>
            <person name="Lundell T."/>
            <person name="Morin E."/>
            <person name="Murat C."/>
            <person name="Riley R."/>
            <person name="Ohm R."/>
            <person name="Sun H."/>
            <person name="Tunlid A."/>
            <person name="Henrissat B."/>
            <person name="Grigoriev I.V."/>
            <person name="Hibbett D.S."/>
            <person name="Martin F."/>
        </authorList>
    </citation>
    <scope>NUCLEOTIDE SEQUENCE [LARGE SCALE GENOMIC DNA]</scope>
    <source>
        <strain evidence="2">FD-334 SS-4</strain>
    </source>
</reference>
<dbReference type="EMBL" id="KN817561">
    <property type="protein sequence ID" value="KJA21109.1"/>
    <property type="molecule type" value="Genomic_DNA"/>
</dbReference>
<evidence type="ECO:0000313" key="1">
    <source>
        <dbReference type="EMBL" id="KJA21109.1"/>
    </source>
</evidence>
<dbReference type="AlphaFoldDB" id="A0A0D2NQP2"/>
<gene>
    <name evidence="1" type="ORF">HYPSUDRAFT_203292</name>
</gene>
<name>A0A0D2NQP2_HYPSF</name>
<organism evidence="1 2">
    <name type="scientific">Hypholoma sublateritium (strain FD-334 SS-4)</name>
    <dbReference type="NCBI Taxonomy" id="945553"/>
    <lineage>
        <taxon>Eukaryota</taxon>
        <taxon>Fungi</taxon>
        <taxon>Dikarya</taxon>
        <taxon>Basidiomycota</taxon>
        <taxon>Agaricomycotina</taxon>
        <taxon>Agaricomycetes</taxon>
        <taxon>Agaricomycetidae</taxon>
        <taxon>Agaricales</taxon>
        <taxon>Agaricineae</taxon>
        <taxon>Strophariaceae</taxon>
        <taxon>Hypholoma</taxon>
    </lineage>
</organism>